<gene>
    <name evidence="1" type="ordered locus">SELR_03090</name>
</gene>
<name>I0GMN0_SELRL</name>
<evidence type="ECO:0000313" key="1">
    <source>
        <dbReference type="EMBL" id="BAL82017.1"/>
    </source>
</evidence>
<dbReference type="RefSeq" id="WP_014423462.1">
    <property type="nucleotide sequence ID" value="NC_017068.1"/>
</dbReference>
<evidence type="ECO:0000313" key="2">
    <source>
        <dbReference type="Proteomes" id="UP000007887"/>
    </source>
</evidence>
<dbReference type="PATRIC" id="fig|927704.6.peg.318"/>
<dbReference type="KEGG" id="sri:SELR_03090"/>
<dbReference type="eggNOG" id="COG0610">
    <property type="taxonomic scope" value="Bacteria"/>
</dbReference>
<proteinExistence type="predicted"/>
<reference evidence="1 2" key="1">
    <citation type="submission" date="2011-10" db="EMBL/GenBank/DDBJ databases">
        <title>Whole genome sequence of Selenomonas ruminantium subsp. lactilytica TAM6421.</title>
        <authorList>
            <person name="Oguchi A."/>
            <person name="Ankai A."/>
            <person name="Kaneko J."/>
            <person name="Yamada-Narita S."/>
            <person name="Fukui S."/>
            <person name="Takahashi M."/>
            <person name="Onodera T."/>
            <person name="Kojima S."/>
            <person name="Fushimi T."/>
            <person name="Abe N."/>
            <person name="Kamio Y."/>
            <person name="Yamazaki S."/>
            <person name="Fujita N."/>
        </authorList>
    </citation>
    <scope>NUCLEOTIDE SEQUENCE [LARGE SCALE GENOMIC DNA]</scope>
    <source>
        <strain evidence="2">NBRC 103574 / TAM6421</strain>
    </source>
</reference>
<organism evidence="1 2">
    <name type="scientific">Selenomonas ruminantium subsp. lactilytica (strain NBRC 103574 / TAM6421)</name>
    <dbReference type="NCBI Taxonomy" id="927704"/>
    <lineage>
        <taxon>Bacteria</taxon>
        <taxon>Bacillati</taxon>
        <taxon>Bacillota</taxon>
        <taxon>Negativicutes</taxon>
        <taxon>Selenomonadales</taxon>
        <taxon>Selenomonadaceae</taxon>
        <taxon>Selenomonas</taxon>
    </lineage>
</organism>
<dbReference type="AlphaFoldDB" id="I0GMN0"/>
<protein>
    <submittedName>
        <fullName evidence="1">Uncharacterized protein</fullName>
    </submittedName>
</protein>
<dbReference type="EMBL" id="AP012292">
    <property type="protein sequence ID" value="BAL82017.1"/>
    <property type="molecule type" value="Genomic_DNA"/>
</dbReference>
<dbReference type="Proteomes" id="UP000007887">
    <property type="component" value="Chromosome"/>
</dbReference>
<sequence>MERKRYDNLRNSNPALANVISDFWSDMKQNPLKYKGQDAIAVVETGISDIIKNQINDFAAEWCTQRKDIIALLNNFKKGDSISLTTDYDAYKQTHEGVSKLKYNRRIKAAAVELIEKIRPLQDK</sequence>
<dbReference type="HOGENOM" id="CLU_2002327_0_0_9"/>
<accession>I0GMN0</accession>
<dbReference type="OrthoDB" id="9758243at2"/>